<evidence type="ECO:0000256" key="1">
    <source>
        <dbReference type="ARBA" id="ARBA00001971"/>
    </source>
</evidence>
<dbReference type="GeneID" id="116410450"/>
<dbReference type="OrthoDB" id="3934656at2759"/>
<dbReference type="PRINTS" id="PR00385">
    <property type="entry name" value="P450"/>
</dbReference>
<evidence type="ECO:0000256" key="11">
    <source>
        <dbReference type="RuleBase" id="RU000461"/>
    </source>
</evidence>
<keyword evidence="12" id="KW-1133">Transmembrane helix</keyword>
<accession>A0A6I8RWM2</accession>
<evidence type="ECO:0000313" key="16">
    <source>
        <dbReference type="Xenbase" id="XB-GENE-29096179"/>
    </source>
</evidence>
<dbReference type="Ensembl" id="ENSXETT00000075453">
    <property type="protein sequence ID" value="ENSXETP00000087105"/>
    <property type="gene ID" value="ENSXETG00000004753"/>
</dbReference>
<keyword evidence="9 12" id="KW-0472">Membrane</keyword>
<dbReference type="GO" id="GO:0005506">
    <property type="term" value="F:iron ion binding"/>
    <property type="evidence" value="ECO:0007669"/>
    <property type="project" value="InterPro"/>
</dbReference>
<keyword evidence="5 10" id="KW-0479">Metal-binding</keyword>
<sequence length="505" mass="58098">MSLLSQFCPFALGCNVFTLGIIFTLLLLLLLLDFMKRRKPCTDFPPSPPSWPFVGNLLQMDFSSLSFRQLRKQYGDVFSLQLGWQNVVVLNGYEAIKEALLQKSEDFADRPPFELYEGIGFTGNNKGVVLANYSQSWKDLRRFTLSTLRDFGMGKKSLEEKVREEAGYLCDAFQSEQGQLFDPHYKLNTAVANIMNSIVFGDRFDYDDYKFQKLLNLNQEMFEVEFGTMAQIATAIPWLAKLPGLAKMIYRPHVDVLEYLQKIISDHQKTWNPACTRDLIDAFTLEMEKVKGDKENYFNEKNLLFTAFDLFTAGSETSSTTLRWGLLYMLLYPDVQRKVQEEIDQVIGKSRKAAMADVLQMSYTNAVIHEIQRCADLVPLSVTHMTYRDTEVQGFSIPKGVAVCPNLSSVLKDEKVWEKPFQFYPEHFLDADGKFVKQEAFLPFSTGRRACLGERLARMELFLFFTSLLQRFSFQIPDGEPCPRDDPIVYIVQIPHPYKLCAKIR</sequence>
<dbReference type="AlphaFoldDB" id="A0A6I8RWM2"/>
<dbReference type="Proteomes" id="UP000008143">
    <property type="component" value="Chromosome 4"/>
</dbReference>
<dbReference type="InterPro" id="IPR008069">
    <property type="entry name" value="Cyt_P450_E_grp-I_CYP2D-like"/>
</dbReference>
<dbReference type="Xenbase" id="XB-GENE-29096179">
    <property type="gene designation" value="LOC116410450"/>
</dbReference>
<comment type="subcellular location">
    <subcellularLocation>
        <location evidence="2">Membrane</location>
    </subcellularLocation>
</comment>
<dbReference type="Ensembl" id="ENSXETT00000114701">
    <property type="protein sequence ID" value="ENSXETP00000116511"/>
    <property type="gene ID" value="ENSXETG00000004753"/>
</dbReference>
<dbReference type="FunFam" id="1.10.630.10:FF:000004">
    <property type="entry name" value="cytochrome P450 2D15 isoform X1"/>
    <property type="match status" value="1"/>
</dbReference>
<dbReference type="AGR" id="Xenbase:XB-GENE-29096179"/>
<dbReference type="RefSeq" id="XP_031756928.1">
    <property type="nucleotide sequence ID" value="XM_031901068.1"/>
</dbReference>
<reference evidence="13" key="1">
    <citation type="journal article" date="2010" name="Science">
        <title>The genome of the Western clawed frog Xenopus tropicalis.</title>
        <authorList>
            <person name="Hellsten U."/>
            <person name="Harland R.M."/>
            <person name="Gilchrist M.J."/>
            <person name="Hendrix D."/>
            <person name="Jurka J."/>
            <person name="Kapitonov V."/>
            <person name="Ovcharenko I."/>
            <person name="Putnam N.H."/>
            <person name="Shu S."/>
            <person name="Taher L."/>
            <person name="Blitz I.L."/>
            <person name="Blumberg B."/>
            <person name="Dichmann D.S."/>
            <person name="Dubchak I."/>
            <person name="Amaya E."/>
            <person name="Detter J.C."/>
            <person name="Fletcher R."/>
            <person name="Gerhard D.S."/>
            <person name="Goodstein D."/>
            <person name="Graves T."/>
            <person name="Grigoriev I.V."/>
            <person name="Grimwood J."/>
            <person name="Kawashima T."/>
            <person name="Lindquist E."/>
            <person name="Lucas S.M."/>
            <person name="Mead P.E."/>
            <person name="Mitros T."/>
            <person name="Ogino H."/>
            <person name="Ohta Y."/>
            <person name="Poliakov A.V."/>
            <person name="Pollet N."/>
            <person name="Robert J."/>
            <person name="Salamov A."/>
            <person name="Sater A.K."/>
            <person name="Schmutz J."/>
            <person name="Terry A."/>
            <person name="Vize P.D."/>
            <person name="Warren W.C."/>
            <person name="Wells D."/>
            <person name="Wills A."/>
            <person name="Wilson R.K."/>
            <person name="Zimmerman L.B."/>
            <person name="Zorn A.M."/>
            <person name="Grainger R."/>
            <person name="Grammer T."/>
            <person name="Khokha M.K."/>
            <person name="Richardson P.M."/>
            <person name="Rokhsar D.S."/>
        </authorList>
    </citation>
    <scope>NUCLEOTIDE SEQUENCE [LARGE SCALE GENOMIC DNA]</scope>
    <source>
        <strain evidence="13">Nigerian</strain>
    </source>
</reference>
<evidence type="ECO:0000313" key="13">
    <source>
        <dbReference type="Ensembl" id="ENSXETP00000087105"/>
    </source>
</evidence>
<dbReference type="KEGG" id="xtr:116410450"/>
<dbReference type="SUPFAM" id="SSF48264">
    <property type="entry name" value="Cytochrome P450"/>
    <property type="match status" value="1"/>
</dbReference>
<dbReference type="GeneTree" id="ENSGT00940000153331"/>
<keyword evidence="12" id="KW-0812">Transmembrane</keyword>
<comment type="similarity">
    <text evidence="3 11">Belongs to the cytochrome P450 family.</text>
</comment>
<keyword evidence="7 10" id="KW-0408">Iron</keyword>
<evidence type="ECO:0000313" key="15">
    <source>
        <dbReference type="RefSeq" id="XP_031756928.1"/>
    </source>
</evidence>
<keyword evidence="8 11" id="KW-0503">Monooxygenase</keyword>
<protein>
    <submittedName>
        <fullName evidence="15">Cytochrome P450 2D20-like</fullName>
    </submittedName>
    <submittedName>
        <fullName evidence="13">Uncharacterized XB5769266</fullName>
    </submittedName>
</protein>
<dbReference type="InterPro" id="IPR017972">
    <property type="entry name" value="Cyt_P450_CS"/>
</dbReference>
<dbReference type="InterPro" id="IPR002401">
    <property type="entry name" value="Cyt_P450_E_grp-I"/>
</dbReference>
<keyword evidence="4 10" id="KW-0349">Heme</keyword>
<proteinExistence type="inferred from homology"/>
<evidence type="ECO:0000256" key="6">
    <source>
        <dbReference type="ARBA" id="ARBA00023002"/>
    </source>
</evidence>
<reference evidence="13" key="2">
    <citation type="submission" date="2020-05" db="UniProtKB">
        <authorList>
            <consortium name="Ensembl"/>
        </authorList>
    </citation>
    <scope>IDENTIFICATION</scope>
</reference>
<dbReference type="InterPro" id="IPR050182">
    <property type="entry name" value="Cytochrome_P450_fam2"/>
</dbReference>
<evidence type="ECO:0000313" key="14">
    <source>
        <dbReference type="Proteomes" id="UP000008143"/>
    </source>
</evidence>
<dbReference type="Bgee" id="ENSXETG00000004753">
    <property type="expression patterns" value="Expressed in mesonephros and 7 other cell types or tissues"/>
</dbReference>
<evidence type="ECO:0000256" key="7">
    <source>
        <dbReference type="ARBA" id="ARBA00023004"/>
    </source>
</evidence>
<dbReference type="Gene3D" id="1.10.630.10">
    <property type="entry name" value="Cytochrome P450"/>
    <property type="match status" value="1"/>
</dbReference>
<dbReference type="InterPro" id="IPR001128">
    <property type="entry name" value="Cyt_P450"/>
</dbReference>
<dbReference type="PRINTS" id="PR00463">
    <property type="entry name" value="EP450I"/>
</dbReference>
<evidence type="ECO:0000256" key="4">
    <source>
        <dbReference type="ARBA" id="ARBA00022617"/>
    </source>
</evidence>
<feature type="binding site" description="axial binding residue" evidence="10">
    <location>
        <position position="451"/>
    </location>
    <ligand>
        <name>heme</name>
        <dbReference type="ChEBI" id="CHEBI:30413"/>
    </ligand>
    <ligandPart>
        <name>Fe</name>
        <dbReference type="ChEBI" id="CHEBI:18248"/>
    </ligandPart>
</feature>
<dbReference type="GO" id="GO:0016712">
    <property type="term" value="F:oxidoreductase activity, acting on paired donors, with incorporation or reduction of molecular oxygen, reduced flavin or flavoprotein as one donor, and incorporation of one atom of oxygen"/>
    <property type="evidence" value="ECO:0007669"/>
    <property type="project" value="InterPro"/>
</dbReference>
<reference evidence="15" key="3">
    <citation type="submission" date="2025-04" db="UniProtKB">
        <authorList>
            <consortium name="RefSeq"/>
        </authorList>
    </citation>
    <scope>IDENTIFICATION</scope>
    <source>
        <strain evidence="15">Nigerian</strain>
        <tissue evidence="15">Liver and blood</tissue>
    </source>
</reference>
<dbReference type="Xenbase" id="XB-GENE-5769267">
    <property type="gene designation" value="XB5769266 [provisional]"/>
</dbReference>
<evidence type="ECO:0000256" key="3">
    <source>
        <dbReference type="ARBA" id="ARBA00010617"/>
    </source>
</evidence>
<evidence type="ECO:0000256" key="10">
    <source>
        <dbReference type="PIRSR" id="PIRSR602401-1"/>
    </source>
</evidence>
<evidence type="ECO:0000256" key="12">
    <source>
        <dbReference type="SAM" id="Phobius"/>
    </source>
</evidence>
<keyword evidence="14" id="KW-1185">Reference proteome</keyword>
<evidence type="ECO:0000256" key="9">
    <source>
        <dbReference type="ARBA" id="ARBA00023136"/>
    </source>
</evidence>
<feature type="transmembrane region" description="Helical" evidence="12">
    <location>
        <begin position="7"/>
        <end position="32"/>
    </location>
</feature>
<dbReference type="PRINTS" id="PR01686">
    <property type="entry name" value="EP450ICYP2D"/>
</dbReference>
<dbReference type="PROSITE" id="PS00086">
    <property type="entry name" value="CYTOCHROME_P450"/>
    <property type="match status" value="1"/>
</dbReference>
<name>A0A6I8RWM2_XENTR</name>
<dbReference type="InterPro" id="IPR036396">
    <property type="entry name" value="Cyt_P450_sf"/>
</dbReference>
<comment type="cofactor">
    <cofactor evidence="1 10">
        <name>heme</name>
        <dbReference type="ChEBI" id="CHEBI:30413"/>
    </cofactor>
</comment>
<evidence type="ECO:0000256" key="8">
    <source>
        <dbReference type="ARBA" id="ARBA00023033"/>
    </source>
</evidence>
<evidence type="ECO:0000256" key="5">
    <source>
        <dbReference type="ARBA" id="ARBA00022723"/>
    </source>
</evidence>
<dbReference type="PANTHER" id="PTHR24300:SF378">
    <property type="entry name" value="LOC100145323 PROTEIN"/>
    <property type="match status" value="1"/>
</dbReference>
<dbReference type="GO" id="GO:0020037">
    <property type="term" value="F:heme binding"/>
    <property type="evidence" value="ECO:0007669"/>
    <property type="project" value="InterPro"/>
</dbReference>
<evidence type="ECO:0000256" key="2">
    <source>
        <dbReference type="ARBA" id="ARBA00004370"/>
    </source>
</evidence>
<organism evidence="13">
    <name type="scientific">Xenopus tropicalis</name>
    <name type="common">Western clawed frog</name>
    <name type="synonym">Silurana tropicalis</name>
    <dbReference type="NCBI Taxonomy" id="8364"/>
    <lineage>
        <taxon>Eukaryota</taxon>
        <taxon>Metazoa</taxon>
        <taxon>Chordata</taxon>
        <taxon>Craniata</taxon>
        <taxon>Vertebrata</taxon>
        <taxon>Euteleostomi</taxon>
        <taxon>Amphibia</taxon>
        <taxon>Batrachia</taxon>
        <taxon>Anura</taxon>
        <taxon>Pipoidea</taxon>
        <taxon>Pipidae</taxon>
        <taxon>Xenopodinae</taxon>
        <taxon>Xenopus</taxon>
        <taxon>Silurana</taxon>
    </lineage>
</organism>
<dbReference type="Pfam" id="PF00067">
    <property type="entry name" value="p450"/>
    <property type="match status" value="1"/>
</dbReference>
<dbReference type="PANTHER" id="PTHR24300">
    <property type="entry name" value="CYTOCHROME P450 508A4-RELATED"/>
    <property type="match status" value="1"/>
</dbReference>
<keyword evidence="6 11" id="KW-0560">Oxidoreductase</keyword>
<dbReference type="GO" id="GO:0016020">
    <property type="term" value="C:membrane"/>
    <property type="evidence" value="ECO:0007669"/>
    <property type="project" value="UniProtKB-SubCell"/>
</dbReference>
<gene>
    <name evidence="15 16" type="primary">LOC116410450</name>
    <name evidence="13" type="synonym">XB5769266 [provisional]</name>
</gene>